<dbReference type="EMBL" id="ABYJ02000364">
    <property type="protein sequence ID" value="EEU98417.1"/>
    <property type="molecule type" value="Genomic_DNA"/>
</dbReference>
<gene>
    <name evidence="1" type="ORF">ROSINTL182_09713</name>
</gene>
<name>C7GIE1_9FIRM</name>
<comment type="caution">
    <text evidence="1">The sequence shown here is derived from an EMBL/GenBank/DDBJ whole genome shotgun (WGS) entry which is preliminary data.</text>
</comment>
<feature type="non-terminal residue" evidence="1">
    <location>
        <position position="40"/>
    </location>
</feature>
<evidence type="ECO:0000313" key="1">
    <source>
        <dbReference type="EMBL" id="EEU98417.1"/>
    </source>
</evidence>
<dbReference type="HOGENOM" id="CLU_3301706_0_0_9"/>
<accession>C7GIE1</accession>
<protein>
    <submittedName>
        <fullName evidence="1">Uncharacterized protein</fullName>
    </submittedName>
</protein>
<dbReference type="Proteomes" id="UP000004828">
    <property type="component" value="Unassembled WGS sequence"/>
</dbReference>
<organism evidence="1 2">
    <name type="scientific">Roseburia intestinalis L1-82</name>
    <dbReference type="NCBI Taxonomy" id="536231"/>
    <lineage>
        <taxon>Bacteria</taxon>
        <taxon>Bacillati</taxon>
        <taxon>Bacillota</taxon>
        <taxon>Clostridia</taxon>
        <taxon>Lachnospirales</taxon>
        <taxon>Lachnospiraceae</taxon>
        <taxon>Roseburia</taxon>
    </lineage>
</organism>
<sequence length="40" mass="4511">MSASSLSMTEWTAHRGKMILPRCGTFLQRADKKCPSELNK</sequence>
<dbReference type="AlphaFoldDB" id="C7GIE1"/>
<evidence type="ECO:0000313" key="2">
    <source>
        <dbReference type="Proteomes" id="UP000004828"/>
    </source>
</evidence>
<proteinExistence type="predicted"/>
<reference evidence="1 2" key="1">
    <citation type="submission" date="2009-08" db="EMBL/GenBank/DDBJ databases">
        <authorList>
            <person name="Weinstock G."/>
            <person name="Sodergren E."/>
            <person name="Clifton S."/>
            <person name="Fulton L."/>
            <person name="Fulton B."/>
            <person name="Courtney L."/>
            <person name="Fronick C."/>
            <person name="Harrison M."/>
            <person name="Strong C."/>
            <person name="Farmer C."/>
            <person name="Delahaunty K."/>
            <person name="Markovic C."/>
            <person name="Hall O."/>
            <person name="Minx P."/>
            <person name="Tomlinson C."/>
            <person name="Mitreva M."/>
            <person name="Nelson J."/>
            <person name="Hou S."/>
            <person name="Wollam A."/>
            <person name="Pepin K.H."/>
            <person name="Johnson M."/>
            <person name="Bhonagiri V."/>
            <person name="Nash W.E."/>
            <person name="Warren W."/>
            <person name="Chinwalla A."/>
            <person name="Mardis E.R."/>
            <person name="Wilson R.K."/>
        </authorList>
    </citation>
    <scope>NUCLEOTIDE SEQUENCE [LARGE SCALE GENOMIC DNA]</scope>
    <source>
        <strain evidence="1 2">L1-82</strain>
    </source>
</reference>